<dbReference type="ESTHER" id="9sphi-r9gv89">
    <property type="family name" value="VirJ"/>
</dbReference>
<protein>
    <submittedName>
        <fullName evidence="2">Virulence factor family protein</fullName>
    </submittedName>
</protein>
<dbReference type="AlphaFoldDB" id="R9GV89"/>
<dbReference type="EMBL" id="AQPN01000043">
    <property type="protein sequence ID" value="EOR95752.1"/>
    <property type="molecule type" value="Genomic_DNA"/>
</dbReference>
<feature type="domain" description="Bacterial virulence" evidence="1">
    <location>
        <begin position="1"/>
        <end position="185"/>
    </location>
</feature>
<dbReference type="Proteomes" id="UP000014174">
    <property type="component" value="Unassembled WGS sequence"/>
</dbReference>
<comment type="caution">
    <text evidence="2">The sequence shown here is derived from an EMBL/GenBank/DDBJ whole genome shotgun (WGS) entry which is preliminary data.</text>
</comment>
<name>R9GV89_9SPHI</name>
<gene>
    <name evidence="2" type="ORF">ADIARSV_1065</name>
</gene>
<dbReference type="SUPFAM" id="SSF53474">
    <property type="entry name" value="alpha/beta-Hydrolases"/>
    <property type="match status" value="1"/>
</dbReference>
<dbReference type="STRING" id="1150600.ADIARSV_1065"/>
<evidence type="ECO:0000259" key="1">
    <source>
        <dbReference type="Pfam" id="PF06057"/>
    </source>
</evidence>
<evidence type="ECO:0000313" key="2">
    <source>
        <dbReference type="EMBL" id="EOR95752.1"/>
    </source>
</evidence>
<keyword evidence="3" id="KW-1185">Reference proteome</keyword>
<dbReference type="InterPro" id="IPR010333">
    <property type="entry name" value="VirJ"/>
</dbReference>
<dbReference type="Pfam" id="PF06057">
    <property type="entry name" value="VirJ"/>
    <property type="match status" value="1"/>
</dbReference>
<evidence type="ECO:0000313" key="3">
    <source>
        <dbReference type="Proteomes" id="UP000014174"/>
    </source>
</evidence>
<proteinExistence type="predicted"/>
<dbReference type="InterPro" id="IPR029058">
    <property type="entry name" value="AB_hydrolase_fold"/>
</dbReference>
<accession>R9GV89</accession>
<dbReference type="eggNOG" id="COG3946">
    <property type="taxonomic scope" value="Bacteria"/>
</dbReference>
<dbReference type="Gene3D" id="3.40.50.1820">
    <property type="entry name" value="alpha/beta hydrolase"/>
    <property type="match status" value="1"/>
</dbReference>
<reference evidence="2 3" key="1">
    <citation type="journal article" date="2013" name="Genome Announc.">
        <title>Draft Genome Sequence of Arcticibacter svalbardensis Strain MN12-7T, a Member of the Family Sphingobacteriaceae Isolated from an Arctic Soil Sample.</title>
        <authorList>
            <person name="Shivaji S."/>
            <person name="Ara S."/>
            <person name="Prasad S."/>
            <person name="Manasa B.P."/>
            <person name="Begum Z."/>
            <person name="Singh A."/>
            <person name="Kumar Pinnaka A."/>
        </authorList>
    </citation>
    <scope>NUCLEOTIDE SEQUENCE [LARGE SCALE GENOMIC DNA]</scope>
    <source>
        <strain evidence="2 3">MN12-7</strain>
    </source>
</reference>
<organism evidence="2 3">
    <name type="scientific">Arcticibacter svalbardensis MN12-7</name>
    <dbReference type="NCBI Taxonomy" id="1150600"/>
    <lineage>
        <taxon>Bacteria</taxon>
        <taxon>Pseudomonadati</taxon>
        <taxon>Bacteroidota</taxon>
        <taxon>Sphingobacteriia</taxon>
        <taxon>Sphingobacteriales</taxon>
        <taxon>Sphingobacteriaceae</taxon>
        <taxon>Arcticibacter</taxon>
    </lineage>
</organism>
<sequence>MVFFISGDGGWNSFSQKLAETFAAKGYPVVALDAKKYFWDEKSPDQTTREIAEVINRYMRLWKKDTFLLTGFSFGASIVPFVARRLPENLKASLTGLSMISAEPKADFEVSLSGMLNMKASGKYDVLAELKKIKSMKALCFFGTLENAGITNEFRNAGNRVMTLKGNHYYNNDQLLLATSIINDIN</sequence>